<dbReference type="InterPro" id="IPR003597">
    <property type="entry name" value="Ig_C1-set"/>
</dbReference>
<evidence type="ECO:0000313" key="10">
    <source>
        <dbReference type="Proteomes" id="UP000265120"/>
    </source>
</evidence>
<feature type="domain" description="Ig-like" evidence="8">
    <location>
        <begin position="116"/>
        <end position="207"/>
    </location>
</feature>
<keyword evidence="3 6" id="KW-1133">Transmembrane helix</keyword>
<reference evidence="9" key="2">
    <citation type="submission" date="2025-08" db="UniProtKB">
        <authorList>
            <consortium name="Ensembl"/>
        </authorList>
    </citation>
    <scope>IDENTIFICATION</scope>
</reference>
<evidence type="ECO:0000256" key="5">
    <source>
        <dbReference type="ARBA" id="ARBA00023180"/>
    </source>
</evidence>
<organism evidence="9 10">
    <name type="scientific">Cynoglossus semilaevis</name>
    <name type="common">Tongue sole</name>
    <dbReference type="NCBI Taxonomy" id="244447"/>
    <lineage>
        <taxon>Eukaryota</taxon>
        <taxon>Metazoa</taxon>
        <taxon>Chordata</taxon>
        <taxon>Craniata</taxon>
        <taxon>Vertebrata</taxon>
        <taxon>Euteleostomi</taxon>
        <taxon>Actinopterygii</taxon>
        <taxon>Neopterygii</taxon>
        <taxon>Teleostei</taxon>
        <taxon>Neoteleostei</taxon>
        <taxon>Acanthomorphata</taxon>
        <taxon>Carangaria</taxon>
        <taxon>Pleuronectiformes</taxon>
        <taxon>Pleuronectoidei</taxon>
        <taxon>Cynoglossidae</taxon>
        <taxon>Cynoglossinae</taxon>
        <taxon>Cynoglossus</taxon>
    </lineage>
</organism>
<dbReference type="GO" id="GO:0019882">
    <property type="term" value="P:antigen processing and presentation"/>
    <property type="evidence" value="ECO:0007669"/>
    <property type="project" value="InterPro"/>
</dbReference>
<protein>
    <submittedName>
        <fullName evidence="9">HLA class II histocompatibility antigen, DRB1-14 beta chain-like</fullName>
    </submittedName>
</protein>
<dbReference type="SMART" id="SM00921">
    <property type="entry name" value="MHC_II_beta"/>
    <property type="match status" value="1"/>
</dbReference>
<dbReference type="Gene3D" id="2.60.40.10">
    <property type="entry name" value="Immunoglobulins"/>
    <property type="match status" value="1"/>
</dbReference>
<sequence>MRFCFVYGLSITAVLLVIASSGVAVRLVHQQIADCEYGEDFTDMVYYVKNIFNRKYDSVYDSRIGKYVGYDEYGVKNADHYNNQDWKMLLRKAEVDTLCRYNARQYRISTIDRKVPPTVKVRQTKHADYGERTMFECSVWSFYPQAINVSWLIDGVETVTDVSSTDVLPNEDWTFQLHSYLELILKRGERLTCRVEHSSLVKSLEVDFDTFSLDAKYIKLSVGSIFFCIGFTAAVGGAVYYWWKRRSGFSPVDGREQTSTSLSDL</sequence>
<feature type="transmembrane region" description="Helical" evidence="6">
    <location>
        <begin position="220"/>
        <end position="243"/>
    </location>
</feature>
<keyword evidence="7" id="KW-0732">Signal</keyword>
<keyword evidence="5" id="KW-0325">Glycoprotein</keyword>
<dbReference type="PROSITE" id="PS50835">
    <property type="entry name" value="IG_LIKE"/>
    <property type="match status" value="1"/>
</dbReference>
<evidence type="ECO:0000256" key="7">
    <source>
        <dbReference type="SAM" id="SignalP"/>
    </source>
</evidence>
<dbReference type="PANTHER" id="PTHR19944:SF99">
    <property type="entry name" value="HLA CLASS II HISTOCOMPATIBILITY ANTIGEN, DRB1 BETA CHAIN"/>
    <property type="match status" value="1"/>
</dbReference>
<evidence type="ECO:0000259" key="8">
    <source>
        <dbReference type="PROSITE" id="PS50835"/>
    </source>
</evidence>
<dbReference type="Gene3D" id="3.10.320.10">
    <property type="entry name" value="Class II Histocompatibility Antigen, M Beta Chain, Chain B, domain 1"/>
    <property type="match status" value="1"/>
</dbReference>
<dbReference type="SMART" id="SM00407">
    <property type="entry name" value="IGc1"/>
    <property type="match status" value="1"/>
</dbReference>
<keyword evidence="10" id="KW-1185">Reference proteome</keyword>
<dbReference type="InterPro" id="IPR014745">
    <property type="entry name" value="MHC_II_a/b_N"/>
</dbReference>
<dbReference type="Ensembl" id="ENSCSET00000022249.1">
    <property type="protein sequence ID" value="ENSCSEP00000021970.1"/>
    <property type="gene ID" value="ENSCSEG00000014011.1"/>
</dbReference>
<evidence type="ECO:0000256" key="4">
    <source>
        <dbReference type="ARBA" id="ARBA00023157"/>
    </source>
</evidence>
<accession>A0A3P8WBG0</accession>
<dbReference type="GeneTree" id="ENSGT00950000183127"/>
<name>A0A3P8WBG0_CYNSE</name>
<dbReference type="OMA" id="WDTFALD"/>
<dbReference type="GeneID" id="103388958"/>
<evidence type="ECO:0000256" key="2">
    <source>
        <dbReference type="ARBA" id="ARBA00022692"/>
    </source>
</evidence>
<dbReference type="InterPro" id="IPR011162">
    <property type="entry name" value="MHC_I/II-like_Ag-recog"/>
</dbReference>
<dbReference type="Proteomes" id="UP000265120">
    <property type="component" value="Chromosome 13"/>
</dbReference>
<dbReference type="RefSeq" id="XP_024917007.1">
    <property type="nucleotide sequence ID" value="XM_025061239.1"/>
</dbReference>
<dbReference type="GO" id="GO:0006955">
    <property type="term" value="P:immune response"/>
    <property type="evidence" value="ECO:0007669"/>
    <property type="project" value="InterPro"/>
</dbReference>
<dbReference type="InterPro" id="IPR013783">
    <property type="entry name" value="Ig-like_fold"/>
</dbReference>
<evidence type="ECO:0000256" key="1">
    <source>
        <dbReference type="ARBA" id="ARBA00004479"/>
    </source>
</evidence>
<keyword evidence="4" id="KW-1015">Disulfide bond</keyword>
<dbReference type="InterPro" id="IPR000353">
    <property type="entry name" value="MHC_II_b_N"/>
</dbReference>
<dbReference type="InterPro" id="IPR007110">
    <property type="entry name" value="Ig-like_dom"/>
</dbReference>
<evidence type="ECO:0000313" key="9">
    <source>
        <dbReference type="Ensembl" id="ENSCSEP00000021970.1"/>
    </source>
</evidence>
<evidence type="ECO:0000256" key="6">
    <source>
        <dbReference type="SAM" id="Phobius"/>
    </source>
</evidence>
<dbReference type="Pfam" id="PF07654">
    <property type="entry name" value="C1-set"/>
    <property type="match status" value="1"/>
</dbReference>
<dbReference type="SUPFAM" id="SSF48726">
    <property type="entry name" value="Immunoglobulin"/>
    <property type="match status" value="1"/>
</dbReference>
<proteinExistence type="predicted"/>
<comment type="subcellular location">
    <subcellularLocation>
        <location evidence="1">Membrane</location>
        <topology evidence="1">Single-pass type I membrane protein</topology>
    </subcellularLocation>
</comment>
<feature type="chain" id="PRO_5018070622" evidence="7">
    <location>
        <begin position="25"/>
        <end position="265"/>
    </location>
</feature>
<dbReference type="AlphaFoldDB" id="A0A3P8WBG0"/>
<dbReference type="InterPro" id="IPR050160">
    <property type="entry name" value="MHC/Immunoglobulin"/>
</dbReference>
<dbReference type="GO" id="GO:0042613">
    <property type="term" value="C:MHC class II protein complex"/>
    <property type="evidence" value="ECO:0007669"/>
    <property type="project" value="InterPro"/>
</dbReference>
<feature type="signal peptide" evidence="7">
    <location>
        <begin position="1"/>
        <end position="24"/>
    </location>
</feature>
<dbReference type="SUPFAM" id="SSF54452">
    <property type="entry name" value="MHC antigen-recognition domain"/>
    <property type="match status" value="1"/>
</dbReference>
<dbReference type="Pfam" id="PF00969">
    <property type="entry name" value="MHC_II_beta"/>
    <property type="match status" value="1"/>
</dbReference>
<dbReference type="InterPro" id="IPR036179">
    <property type="entry name" value="Ig-like_dom_sf"/>
</dbReference>
<dbReference type="PANTHER" id="PTHR19944">
    <property type="entry name" value="MHC CLASS II-RELATED"/>
    <property type="match status" value="1"/>
</dbReference>
<reference evidence="9" key="3">
    <citation type="submission" date="2025-09" db="UniProtKB">
        <authorList>
            <consortium name="Ensembl"/>
        </authorList>
    </citation>
    <scope>IDENTIFICATION</scope>
</reference>
<keyword evidence="6" id="KW-0472">Membrane</keyword>
<reference evidence="9 10" key="1">
    <citation type="journal article" date="2014" name="Nat. Genet.">
        <title>Whole-genome sequence of a flatfish provides insights into ZW sex chromosome evolution and adaptation to a benthic lifestyle.</title>
        <authorList>
            <person name="Chen S."/>
            <person name="Zhang G."/>
            <person name="Shao C."/>
            <person name="Huang Q."/>
            <person name="Liu G."/>
            <person name="Zhang P."/>
            <person name="Song W."/>
            <person name="An N."/>
            <person name="Chalopin D."/>
            <person name="Volff J.N."/>
            <person name="Hong Y."/>
            <person name="Li Q."/>
            <person name="Sha Z."/>
            <person name="Zhou H."/>
            <person name="Xie M."/>
            <person name="Yu Q."/>
            <person name="Liu Y."/>
            <person name="Xiang H."/>
            <person name="Wang N."/>
            <person name="Wu K."/>
            <person name="Yang C."/>
            <person name="Zhou Q."/>
            <person name="Liao X."/>
            <person name="Yang L."/>
            <person name="Hu Q."/>
            <person name="Zhang J."/>
            <person name="Meng L."/>
            <person name="Jin L."/>
            <person name="Tian Y."/>
            <person name="Lian J."/>
            <person name="Yang J."/>
            <person name="Miao G."/>
            <person name="Liu S."/>
            <person name="Liang Z."/>
            <person name="Yan F."/>
            <person name="Li Y."/>
            <person name="Sun B."/>
            <person name="Zhang H."/>
            <person name="Zhang J."/>
            <person name="Zhu Y."/>
            <person name="Du M."/>
            <person name="Zhao Y."/>
            <person name="Schartl M."/>
            <person name="Tang Q."/>
            <person name="Wang J."/>
        </authorList>
    </citation>
    <scope>NUCLEOTIDE SEQUENCE</scope>
</reference>
<evidence type="ECO:0000256" key="3">
    <source>
        <dbReference type="ARBA" id="ARBA00022989"/>
    </source>
</evidence>
<keyword evidence="2 6" id="KW-0812">Transmembrane</keyword>